<dbReference type="PANTHER" id="PTHR38121:SF2">
    <property type="entry name" value="ACYLTRANSFERASE 3 DOMAIN-CONTAINING PROTEIN"/>
    <property type="match status" value="1"/>
</dbReference>
<dbReference type="InterPro" id="IPR000757">
    <property type="entry name" value="Beta-glucanase-like"/>
</dbReference>
<keyword evidence="3" id="KW-0378">Hydrolase</keyword>
<comment type="similarity">
    <text evidence="1">Belongs to the glycosyl hydrolase 16 family.</text>
</comment>
<sequence>MKLKNIVVWGMVIALSQYITLCIASSEPDFPSAGFTAYLESDNTGLIIRDQQNRCVARMRLDTPGLIDTSNVIESILYEEKYGVRWATKDRNKNAVADQVFEENFDSYELGENPAGTLSPVSFNCGGFELKGQGIMGSDIDRFLQIYFDSPFGVTYEGSYPYVPFYINQKALFSPTLDCADTYISFDLKTTGITADIPHVLSVVAFASSSHPDLGTDYGYLPWRLQNYPFHAAWYIDNPDYLRSLPSAPKGTVITININNLVYTETGSWKVADFSDVSMFQILFLQDTINGSGILNDWVARGAVSIDNFRVGPDNEPHSQTPLEVELTLDSVDSPSFKPGDTVSVKLKTAKTGNVVETVTDIQVFDPTFAWSNISASKIYDSASSGESAGSHIGLGETEYTNFTFTIPANAPEGDYRIFALVKDNEGTILDTTGPDISLDDKSSPAYLTAFQIESRIGNGPVALFDTSLTDPDNGDMVLTLDAGRSFHQSASKQIVLYEWDLDSDGTFDYQSINPVIDAVVPESMMPVLYAVMLRVTDDNVPAEQATDVRLVTVVRLGDVTLNASIIDNDSSAPAKWFVFAPDYTFLDKKIANAAGSASWQNVPVGDYIAEAYVYNDTIFPSIELAAIESVSVTAGSVSTYIAQHTAPYVESVEIRYADIDTVHNPATAGPVEPGRLLIFNITVRNDSDYDRTCAVTLALDRTKDRFIDITVNPTDDMIVPANDTQLFSVSVSPTEPDNETAGNIEEYWYAIKVDTASIAGRVKTDEYGWNKAFDLKPLPSRTVAGSLTFCGFEFHVVKFFRFAGVIPANVWIADNSDLMFRVLDYSGVGSELVTPRVDYHYGVYKAAMKVSPTKTELPEGTIMAFFHYWQSESETELQEIDVELRSMARNGEQSTSYADFTVHSKKVTDAGDHFVTFSCPVDNIEEEHIYEFRWKSDEIAFYIDGQLAYDKHGNPAVVNENSIDSEGLAFAGRIPDQPGRVILNHWAGDWNNTWAGSSPQGKGDYIAAVRAISFEPAAITDIGKNALSQTVLTLHPYDNVPTSSTTVSIYAIDSLADLPNWYLLDTGISVTTDYLYTDLTSGSVSSRFYKVKYE</sequence>
<dbReference type="EMBL" id="QZJZ01000074">
    <property type="protein sequence ID" value="RJP57814.1"/>
    <property type="molecule type" value="Genomic_DNA"/>
</dbReference>
<gene>
    <name evidence="3" type="ORF">C4541_09490</name>
</gene>
<dbReference type="Proteomes" id="UP000266426">
    <property type="component" value="Unassembled WGS sequence"/>
</dbReference>
<dbReference type="PROSITE" id="PS51762">
    <property type="entry name" value="GH16_2"/>
    <property type="match status" value="1"/>
</dbReference>
<dbReference type="Pfam" id="PF00722">
    <property type="entry name" value="Glyco_hydro_16"/>
    <property type="match status" value="1"/>
</dbReference>
<feature type="domain" description="GH16" evidence="2">
    <location>
        <begin position="747"/>
        <end position="1015"/>
    </location>
</feature>
<dbReference type="SUPFAM" id="SSF49899">
    <property type="entry name" value="Concanavalin A-like lectins/glucanases"/>
    <property type="match status" value="1"/>
</dbReference>
<proteinExistence type="inferred from homology"/>
<reference evidence="3 4" key="1">
    <citation type="journal article" date="2017" name="ISME J.">
        <title>Energy and carbon metabolisms in a deep terrestrial subsurface fluid microbial community.</title>
        <authorList>
            <person name="Momper L."/>
            <person name="Jungbluth S.P."/>
            <person name="Lee M.D."/>
            <person name="Amend J.P."/>
        </authorList>
    </citation>
    <scope>NUCLEOTIDE SEQUENCE [LARGE SCALE GENOMIC DNA]</scope>
    <source>
        <strain evidence="3">SURF_26</strain>
    </source>
</reference>
<dbReference type="GO" id="GO:0004553">
    <property type="term" value="F:hydrolase activity, hydrolyzing O-glycosyl compounds"/>
    <property type="evidence" value="ECO:0007669"/>
    <property type="project" value="InterPro"/>
</dbReference>
<protein>
    <submittedName>
        <fullName evidence="3">Glycosyl hydrolase family protein</fullName>
    </submittedName>
</protein>
<accession>A0A3A4QVM5</accession>
<dbReference type="PANTHER" id="PTHR38121">
    <property type="entry name" value="GH16 DOMAIN-CONTAINING PROTEIN"/>
    <property type="match status" value="1"/>
</dbReference>
<evidence type="ECO:0000313" key="3">
    <source>
        <dbReference type="EMBL" id="RJP57814.1"/>
    </source>
</evidence>
<evidence type="ECO:0000256" key="1">
    <source>
        <dbReference type="ARBA" id="ARBA00006865"/>
    </source>
</evidence>
<organism evidence="3 4">
    <name type="scientific">Candidatus Auribacter fodinae</name>
    <dbReference type="NCBI Taxonomy" id="2093366"/>
    <lineage>
        <taxon>Bacteria</taxon>
        <taxon>Pseudomonadati</taxon>
        <taxon>Candidatus Auribacterota</taxon>
        <taxon>Candidatus Auribacteria</taxon>
        <taxon>Candidatus Auribacterales</taxon>
        <taxon>Candidatus Auribacteraceae</taxon>
        <taxon>Candidatus Auribacter</taxon>
    </lineage>
</organism>
<name>A0A3A4QVM5_9BACT</name>
<comment type="caution">
    <text evidence="3">The sequence shown here is derived from an EMBL/GenBank/DDBJ whole genome shotgun (WGS) entry which is preliminary data.</text>
</comment>
<evidence type="ECO:0000313" key="4">
    <source>
        <dbReference type="Proteomes" id="UP000266426"/>
    </source>
</evidence>
<dbReference type="CDD" id="cd00413">
    <property type="entry name" value="Glyco_hydrolase_16"/>
    <property type="match status" value="1"/>
</dbReference>
<dbReference type="GO" id="GO:0005975">
    <property type="term" value="P:carbohydrate metabolic process"/>
    <property type="evidence" value="ECO:0007669"/>
    <property type="project" value="InterPro"/>
</dbReference>
<dbReference type="InterPro" id="IPR013320">
    <property type="entry name" value="ConA-like_dom_sf"/>
</dbReference>
<evidence type="ECO:0000259" key="2">
    <source>
        <dbReference type="PROSITE" id="PS51762"/>
    </source>
</evidence>
<dbReference type="AlphaFoldDB" id="A0A3A4QVM5"/>
<dbReference type="Gene3D" id="2.60.120.200">
    <property type="match status" value="1"/>
</dbReference>